<keyword evidence="1" id="KW-0812">Transmembrane</keyword>
<organism evidence="2">
    <name type="scientific">viral metagenome</name>
    <dbReference type="NCBI Taxonomy" id="1070528"/>
    <lineage>
        <taxon>unclassified sequences</taxon>
        <taxon>metagenomes</taxon>
        <taxon>organismal metagenomes</taxon>
    </lineage>
</organism>
<feature type="transmembrane region" description="Helical" evidence="1">
    <location>
        <begin position="208"/>
        <end position="237"/>
    </location>
</feature>
<feature type="transmembrane region" description="Helical" evidence="1">
    <location>
        <begin position="34"/>
        <end position="53"/>
    </location>
</feature>
<feature type="transmembrane region" description="Helical" evidence="1">
    <location>
        <begin position="153"/>
        <end position="176"/>
    </location>
</feature>
<keyword evidence="1" id="KW-0472">Membrane</keyword>
<feature type="transmembrane region" description="Helical" evidence="1">
    <location>
        <begin position="182"/>
        <end position="201"/>
    </location>
</feature>
<proteinExistence type="predicted"/>
<keyword evidence="1" id="KW-1133">Transmembrane helix</keyword>
<evidence type="ECO:0000313" key="2">
    <source>
        <dbReference type="EMBL" id="QHT27734.1"/>
    </source>
</evidence>
<reference evidence="2" key="1">
    <citation type="journal article" date="2020" name="Nature">
        <title>Giant virus diversity and host interactions through global metagenomics.</title>
        <authorList>
            <person name="Schulz F."/>
            <person name="Roux S."/>
            <person name="Paez-Espino D."/>
            <person name="Jungbluth S."/>
            <person name="Walsh D.A."/>
            <person name="Denef V.J."/>
            <person name="McMahon K.D."/>
            <person name="Konstantinidis K.T."/>
            <person name="Eloe-Fadrosh E.A."/>
            <person name="Kyrpides N.C."/>
            <person name="Woyke T."/>
        </authorList>
    </citation>
    <scope>NUCLEOTIDE SEQUENCE</scope>
    <source>
        <strain evidence="2">GVMAG-M-3300023179-33</strain>
    </source>
</reference>
<accession>A0A6C0EF05</accession>
<dbReference type="AlphaFoldDB" id="A0A6C0EF05"/>
<name>A0A6C0EF05_9ZZZZ</name>
<protein>
    <submittedName>
        <fullName evidence="2">Uncharacterized protein</fullName>
    </submittedName>
</protein>
<dbReference type="EMBL" id="MN739828">
    <property type="protein sequence ID" value="QHT27734.1"/>
    <property type="molecule type" value="Genomic_DNA"/>
</dbReference>
<feature type="transmembrane region" description="Helical" evidence="1">
    <location>
        <begin position="243"/>
        <end position="271"/>
    </location>
</feature>
<sequence length="299" mass="34128">MNKNDDYMNIGKSVKNLKHIYKKTTYFKSYGTSIFLFIFITLIFFLFFSYYNVKNNIHKYQSNPSEYRCHPTVIPFAGYIYPHPGMTNSQFNRSNIMYCMRETLKDMLIDILQPLEYVSQQIQKIQTINFGSLNFLQTLFSDIRNVMSGIFGLLYNLLENFFASINHIIVFLSSAFIKTVTIPLSVIYASNIVIYCMRIIAKRLLTSIITALTILGIFTVSIFIFVFCAVFFPTLIIPFVGEILAPIFATTAAVGTASIFLVTYIIIAVIYGEIAHALSIGLKISYEEAPNPPKLRPPF</sequence>
<evidence type="ECO:0000256" key="1">
    <source>
        <dbReference type="SAM" id="Phobius"/>
    </source>
</evidence>